<dbReference type="InterPro" id="IPR052030">
    <property type="entry name" value="Peptidase_M20/M20A_hydrolases"/>
</dbReference>
<dbReference type="RefSeq" id="WP_133627303.1">
    <property type="nucleotide sequence ID" value="NZ_SOAZ01000004.1"/>
</dbReference>
<dbReference type="InterPro" id="IPR017144">
    <property type="entry name" value="Xaa-Arg_dipeptidase"/>
</dbReference>
<dbReference type="InterPro" id="IPR011650">
    <property type="entry name" value="Peptidase_M20_dimer"/>
</dbReference>
<dbReference type="PANTHER" id="PTHR30575">
    <property type="entry name" value="PEPTIDASE M20"/>
    <property type="match status" value="1"/>
</dbReference>
<protein>
    <recommendedName>
        <fullName evidence="1">Peptidase M20 domain-containing protein 2</fullName>
    </recommendedName>
</protein>
<sequence>MKEKIKAKVSEIMGELEEISRFLYENPELGNQEFKAAEKLEGFLRRYGFNIEHGVYGIETAFKATYDSNKDGAKIAFLCEYDALPEIGHGCGHNLIAAMGVGAAVGLQSIIDEIGGSIVVFGTPAEETNGAKVKMAAEGAFNGITAAMLVHPSAVTKESGSSLAINAYQFEFFGKTAHASGCPEKGINALDAVIATFNNINALRQYIGKDARIHGIISKGGEAPNIIPDYAAAKFYVRAATKKQLKEISDRVIKCAEAGALAAGAKLKVSNFELSNDDLRTNSVLSETFSENLRALGEVEIEKSEGPSGSTDMGNVSYAAPSIHPYIGLGDKELVGHSREFAAATQSEKGKEALFKGACAMAMTGYDVIVSPELQQRIWDEFKKINE</sequence>
<keyword evidence="4" id="KW-1185">Reference proteome</keyword>
<dbReference type="FunFam" id="3.30.70.360:FF:000004">
    <property type="entry name" value="Peptidase M20 domain-containing protein 2"/>
    <property type="match status" value="1"/>
</dbReference>
<dbReference type="OrthoDB" id="9781032at2"/>
<dbReference type="NCBIfam" id="TIGR01891">
    <property type="entry name" value="amidohydrolases"/>
    <property type="match status" value="1"/>
</dbReference>
<dbReference type="InterPro" id="IPR002933">
    <property type="entry name" value="Peptidase_M20"/>
</dbReference>
<evidence type="ECO:0000313" key="3">
    <source>
        <dbReference type="EMBL" id="TDT62297.1"/>
    </source>
</evidence>
<evidence type="ECO:0000259" key="2">
    <source>
        <dbReference type="Pfam" id="PF07687"/>
    </source>
</evidence>
<reference evidence="3 4" key="1">
    <citation type="submission" date="2019-03" db="EMBL/GenBank/DDBJ databases">
        <title>Genomic Encyclopedia of Type Strains, Phase IV (KMG-IV): sequencing the most valuable type-strain genomes for metagenomic binning, comparative biology and taxonomic classification.</title>
        <authorList>
            <person name="Goeker M."/>
        </authorList>
    </citation>
    <scope>NUCLEOTIDE SEQUENCE [LARGE SCALE GENOMIC DNA]</scope>
    <source>
        <strain evidence="3 4">DSM 24455</strain>
    </source>
</reference>
<keyword evidence="3" id="KW-0378">Hydrolase</keyword>
<dbReference type="InterPro" id="IPR036264">
    <property type="entry name" value="Bact_exopeptidase_dim_dom"/>
</dbReference>
<dbReference type="PIRSF" id="PIRSF037226">
    <property type="entry name" value="Amidohydrolase_ACY1L2_prd"/>
    <property type="match status" value="1"/>
</dbReference>
<dbReference type="GO" id="GO:0046657">
    <property type="term" value="P:folic acid catabolic process"/>
    <property type="evidence" value="ECO:0007669"/>
    <property type="project" value="TreeGrafter"/>
</dbReference>
<dbReference type="AlphaFoldDB" id="A0A4R7KUW4"/>
<dbReference type="CDD" id="cd05672">
    <property type="entry name" value="M20_ACY1L2-like"/>
    <property type="match status" value="1"/>
</dbReference>
<name>A0A4R7KUW4_9CLOT</name>
<dbReference type="Gene3D" id="3.30.70.360">
    <property type="match status" value="1"/>
</dbReference>
<dbReference type="GO" id="GO:0071713">
    <property type="term" value="F:para-aminobenzoyl-glutamate hydrolase activity"/>
    <property type="evidence" value="ECO:0007669"/>
    <property type="project" value="TreeGrafter"/>
</dbReference>
<feature type="domain" description="Peptidase M20 dimerisation" evidence="2">
    <location>
        <begin position="168"/>
        <end position="258"/>
    </location>
</feature>
<dbReference type="EMBL" id="SOAZ01000004">
    <property type="protein sequence ID" value="TDT62297.1"/>
    <property type="molecule type" value="Genomic_DNA"/>
</dbReference>
<evidence type="ECO:0000256" key="1">
    <source>
        <dbReference type="PIRNR" id="PIRNR037226"/>
    </source>
</evidence>
<gene>
    <name evidence="3" type="ORF">EDD71_10419</name>
</gene>
<dbReference type="GO" id="GO:0016805">
    <property type="term" value="F:dipeptidase activity"/>
    <property type="evidence" value="ECO:0007669"/>
    <property type="project" value="InterPro"/>
</dbReference>
<dbReference type="Proteomes" id="UP000295325">
    <property type="component" value="Unassembled WGS sequence"/>
</dbReference>
<dbReference type="Pfam" id="PF01546">
    <property type="entry name" value="Peptidase_M20"/>
    <property type="match status" value="1"/>
</dbReference>
<dbReference type="PANTHER" id="PTHR30575:SF0">
    <property type="entry name" value="XAA-ARG DIPEPTIDASE"/>
    <property type="match status" value="1"/>
</dbReference>
<evidence type="ECO:0000313" key="4">
    <source>
        <dbReference type="Proteomes" id="UP000295325"/>
    </source>
</evidence>
<proteinExistence type="inferred from homology"/>
<comment type="similarity">
    <text evidence="1">Belongs to the peptidase M20A family.</text>
</comment>
<dbReference type="SUPFAM" id="SSF53187">
    <property type="entry name" value="Zn-dependent exopeptidases"/>
    <property type="match status" value="1"/>
</dbReference>
<accession>A0A4R7KUW4</accession>
<dbReference type="InterPro" id="IPR017439">
    <property type="entry name" value="Amidohydrolase"/>
</dbReference>
<comment type="caution">
    <text evidence="3">The sequence shown here is derived from an EMBL/GenBank/DDBJ whole genome shotgun (WGS) entry which is preliminary data.</text>
</comment>
<organism evidence="3 4">
    <name type="scientific">Fonticella tunisiensis</name>
    <dbReference type="NCBI Taxonomy" id="1096341"/>
    <lineage>
        <taxon>Bacteria</taxon>
        <taxon>Bacillati</taxon>
        <taxon>Bacillota</taxon>
        <taxon>Clostridia</taxon>
        <taxon>Eubacteriales</taxon>
        <taxon>Clostridiaceae</taxon>
        <taxon>Fonticella</taxon>
    </lineage>
</organism>
<dbReference type="SUPFAM" id="SSF55031">
    <property type="entry name" value="Bacterial exopeptidase dimerisation domain"/>
    <property type="match status" value="1"/>
</dbReference>
<dbReference type="Pfam" id="PF07687">
    <property type="entry name" value="M20_dimer"/>
    <property type="match status" value="1"/>
</dbReference>
<dbReference type="Gene3D" id="3.40.630.10">
    <property type="entry name" value="Zn peptidases"/>
    <property type="match status" value="1"/>
</dbReference>
<dbReference type="GO" id="GO:0005737">
    <property type="term" value="C:cytoplasm"/>
    <property type="evidence" value="ECO:0007669"/>
    <property type="project" value="TreeGrafter"/>
</dbReference>